<dbReference type="Pfam" id="PF13927">
    <property type="entry name" value="Ig_3"/>
    <property type="match status" value="1"/>
</dbReference>
<feature type="domain" description="Ig-like" evidence="14">
    <location>
        <begin position="2611"/>
        <end position="2698"/>
    </location>
</feature>
<keyword evidence="2 12" id="KW-0732">Signal</keyword>
<dbReference type="InterPro" id="IPR000742">
    <property type="entry name" value="EGF"/>
</dbReference>
<dbReference type="PROSITE" id="PS51115">
    <property type="entry name" value="LAMININ_IVA"/>
    <property type="match status" value="1"/>
</dbReference>
<keyword evidence="6" id="KW-0325">Glycoprotein</keyword>
<feature type="domain" description="Ig-like" evidence="14">
    <location>
        <begin position="532"/>
        <end position="628"/>
    </location>
</feature>
<dbReference type="SUPFAM" id="SSF57424">
    <property type="entry name" value="LDL receptor-like module"/>
    <property type="match status" value="2"/>
</dbReference>
<evidence type="ECO:0000256" key="9">
    <source>
        <dbReference type="PROSITE-ProRule" id="PRU00124"/>
    </source>
</evidence>
<feature type="domain" description="Ig-like" evidence="14">
    <location>
        <begin position="6342"/>
        <end position="6431"/>
    </location>
</feature>
<evidence type="ECO:0000256" key="2">
    <source>
        <dbReference type="ARBA" id="ARBA00022729"/>
    </source>
</evidence>
<dbReference type="Pfam" id="PF00057">
    <property type="entry name" value="Ldl_recept_a"/>
    <property type="match status" value="1"/>
</dbReference>
<feature type="domain" description="Ig-like" evidence="14">
    <location>
        <begin position="429"/>
        <end position="527"/>
    </location>
</feature>
<dbReference type="SUPFAM" id="SSF48726">
    <property type="entry name" value="Immunoglobulin"/>
    <property type="match status" value="5"/>
</dbReference>
<feature type="domain" description="Ig-like" evidence="14">
    <location>
        <begin position="1697"/>
        <end position="1782"/>
    </location>
</feature>
<dbReference type="CDD" id="cd00055">
    <property type="entry name" value="EGF_Lam"/>
    <property type="match status" value="1"/>
</dbReference>
<dbReference type="CDD" id="cd00185">
    <property type="entry name" value="TNFRSF"/>
    <property type="match status" value="1"/>
</dbReference>
<keyword evidence="8" id="KW-0393">Immunoglobulin domain</keyword>
<feature type="disulfide bond" evidence="9">
    <location>
        <begin position="790"/>
        <end position="805"/>
    </location>
</feature>
<proteinExistence type="predicted"/>
<dbReference type="InterPro" id="IPR036055">
    <property type="entry name" value="LDL_receptor-like_sf"/>
</dbReference>
<dbReference type="Gene3D" id="4.10.400.10">
    <property type="entry name" value="Low-density Lipoprotein Receptor"/>
    <property type="match status" value="3"/>
</dbReference>
<feature type="chain" id="PRO_5021820748" description="Basement membrane-specific heparan sulfate proteoglycan core protein" evidence="12">
    <location>
        <begin position="33"/>
        <end position="7220"/>
    </location>
</feature>
<feature type="domain" description="Laminin IV type A" evidence="15">
    <location>
        <begin position="1000"/>
        <end position="1188"/>
    </location>
</feature>
<feature type="domain" description="Ig-like" evidence="14">
    <location>
        <begin position="4709"/>
        <end position="4810"/>
    </location>
</feature>
<name>A0A564YI07_HYMDI</name>
<evidence type="ECO:0000313" key="17">
    <source>
        <dbReference type="Proteomes" id="UP000321570"/>
    </source>
</evidence>
<feature type="disulfide bond" evidence="9">
    <location>
        <begin position="732"/>
        <end position="750"/>
    </location>
</feature>
<keyword evidence="5 9" id="KW-1015">Disulfide bond</keyword>
<feature type="region of interest" description="Disordered" evidence="11">
    <location>
        <begin position="3071"/>
        <end position="3098"/>
    </location>
</feature>
<dbReference type="InterPro" id="IPR007110">
    <property type="entry name" value="Ig-like_dom"/>
</dbReference>
<dbReference type="PROSITE" id="PS00022">
    <property type="entry name" value="EGF_1"/>
    <property type="match status" value="1"/>
</dbReference>
<feature type="repeat" description="TNFR-Cys" evidence="10">
    <location>
        <begin position="1246"/>
        <end position="1292"/>
    </location>
</feature>
<evidence type="ECO:0000256" key="11">
    <source>
        <dbReference type="SAM" id="MobiDB-lite"/>
    </source>
</evidence>
<dbReference type="PANTHER" id="PTHR11640">
    <property type="entry name" value="NEPHRIN"/>
    <property type="match status" value="1"/>
</dbReference>
<feature type="domain" description="Ig-like" evidence="14">
    <location>
        <begin position="853"/>
        <end position="949"/>
    </location>
</feature>
<evidence type="ECO:0008006" key="18">
    <source>
        <dbReference type="Google" id="ProtNLM"/>
    </source>
</evidence>
<evidence type="ECO:0000259" key="14">
    <source>
        <dbReference type="PROSITE" id="PS50835"/>
    </source>
</evidence>
<feature type="region of interest" description="Disordered" evidence="11">
    <location>
        <begin position="7165"/>
        <end position="7184"/>
    </location>
</feature>
<dbReference type="InterPro" id="IPR023415">
    <property type="entry name" value="LDLR_class-A_CS"/>
</dbReference>
<dbReference type="InterPro" id="IPR003598">
    <property type="entry name" value="Ig_sub2"/>
</dbReference>
<dbReference type="SMART" id="SM00408">
    <property type="entry name" value="IGc2"/>
    <property type="match status" value="5"/>
</dbReference>
<feature type="disulfide bond" evidence="9">
    <location>
        <begin position="725"/>
        <end position="737"/>
    </location>
</feature>
<dbReference type="InterPro" id="IPR002172">
    <property type="entry name" value="LDrepeatLR_classA_rpt"/>
</dbReference>
<dbReference type="PROSITE" id="PS01248">
    <property type="entry name" value="EGF_LAM_1"/>
    <property type="match status" value="2"/>
</dbReference>
<dbReference type="InterPro" id="IPR036179">
    <property type="entry name" value="Ig-like_dom_sf"/>
</dbReference>
<dbReference type="PROSITE" id="PS50068">
    <property type="entry name" value="LDLRA_2"/>
    <property type="match status" value="2"/>
</dbReference>
<sequence>MGAVTPGTSDHLRSTWLTLLILTLLLIQICTSLPHFYQVNMRLSGNSPLLELRCPLYQAVSGDVLVFSDMQGQELLRVVLQESSPPPVLALPVDSLSKDARAFVYVCRVLEPSTNSLVSKTTFAVQKQVTLNSKVPLYETFHYEPDKVKIIRARMDRPLKVECPIKGGNHVWFRAGGEMILSPENKERTAVLNINSVKSSDLGTYYCASLKNDVEDEEEEDLSVGLLLPVQKFVVMVQENSVLTRLAEVNTTPDHISVQSCGDVVKELTPSDMITWERPLGTVHLVHSGRRQLNLKSVTSAAAQPYHCSLEGHTIQRILKPSTAPLLRSRRSLLRPQFVMRGLGEAERTALVECLVEGNENIRYEWTEENRGVVGTEARQEIPLLGVLAQDVGEDHSALSKYTCTVTDAVSGEKLGESRFNALTKIKQPDLNSVELSEDEEEIMVVYPDEALEMHCDIPSNMPFRGRDVDWWINGEKLGKVTNRIDMGKSSILGFLTMSSNKTGTYACRFGGITKSVHVIVRNRDVTINIEPKEDYKSSGINDVAEFHCRVTGLKNGGKGVSWTFIPEGATEEQDIPSDVETSSPAAAPATAFLFIENPEKRHEGQYICRIGQVMDVGKLIVEDRRISVNPEEVITRQGSTVRFFCTLALADGKLPKSGVTKVTWMRRDRRPLSPGREEILSGTTASNVAILVVKNVDDSFNNVEYFCTDGFREAQAKILLQEVCGPGERSCGGDKCIPENLFCNGVPDCPDGSDEIPERCRECEPNQLACLAVDGKEPSKFCYLRSWHCDGEDDCGNGYDELDCPPPNPNTPCSNKYYICPDDQRPIPRSYLCDSQADCGPSASDEIGCSRPSVIYPPRGQDVVGIKGTNVTLKCVVHGRPPASINWRFNWGPIRTDINYVENSTVEGCDRVTSYLTLVNIDPRASGMYTCEAVTYQDRVLAPDYTVNVGAGSHCSQPKFNDAAWSEDMCLNCYCSGVSDDCESLRGYSLAPMDKMAKNSINEVRLVQYSKMDEPIEGELPGLQLTDSTFTIAISKPENIYLEGTFGFSGDWTQSYGLFLKSNITLTGPMKGYKPFATIILEGNGEKVYFCGPSSQPVLYTSETGYQNQVHARLTERDGWMGVGPECDEKSRPATREQMMKVLTNVQKIRFRVNFYDKQETYKLGDLRLEHAIPTDAPGAFYPEMESCKCPEGYKGLSCQQCERGFEHDPADPTKCRHACACEECDEQGNCIACLGNAAGPDCSECRIGFYRPLDQSVSSPCLPCEKCGSGYPHVSRDCSADSTSPDGYRCRCEVRGDGRLLDESCDLCKTEKVPPPEAKCEERSELLNICNPVGTESITINEICNCKDGYEGEQCRECADGYMKHGDKCLPCYCSGKTKSCRGSETHFFENISLANPGRYKFDISLARKMANGELDSVPLVDSDKKRIERVYSPVNVDKLGLPGDIIIREPLISDGVSRISIKLTDLQRSPGESDIPIYRYLYGGKMSFQFKRFKDPETTSVSADNQLFVVIESPKFGTSQAAVAFSPKTQRYEVEFSEDWWNGGWGSLNQKLSRAALLRVLGTADSIGVSAISTNNDLVNARIGGLSLEVARDFNGSPSEHLSSAPIEICECEASEGRSLSPSCEGCTNLQESTVVNLDPSGPDFQCGGCKGPHCDQCSPGEFKYDFLTNTMHQTCQKGVEVETDGRVVVATPGSRVELACRATSYRGGIPVHTWRLPAQLADSKDFAIRRELLPFKPRMKNGTWIPITSETRLSIDNAKEEYSGLYECQVAALGANLTEPFYLVIKDPAKDQLVEPGDILNEQFPVPLPVPSSPPFAVYVTATKDTIDPKTAVIEGKISPPGSLDDFHVIWLAPNGTQIIPIDPPEINRDNGEFKIHLPIDLDEADKRSEKIHGFLVGKDPIKTPIWVPLPEPTRFKEPATLEDISGVHLNYASRNLSFLEPALISVVYPDGKPKNAKITWRRVGLHPLESSEFPDGLGVDRNDNLVIYAAGEEHEGTYEATLTFPETGKVIRLQTHITVEPWSPPLKIEVPLGQAGENFEEAKDVEPSQPTDENAFIYYVSGFTPDSVHCENPKWMLVDRIRNTTTDITEKVNRESATRFIINYPLASGKYIKFECLPVPSANLSGSLEFDIDSPDVRSMLIPIYDDPYSIFPTRLYCGEGNPDIDAEVSITSDGLTPKEIKAMEKPRVKDAEEVELDWRRVGGFQPVKHSVKYVCTVKTPMQTVQKSIEIKPRPLPEHLDLTARLTVPKLRVSSPGRVLVLTGESQYRIDVREGDAFEVIAEYNTQSDDGEITWSLDDSTEVPEIAVDGGHSWKRIKFTDTPTLFDGKVLNVAISTPEGEKTAKVTLGVSPSDRPFAIVNLNSSSMINGDLIGLANGDMTIYVKTLSPDGRELPKDLETFWRISHANGEPITLEDGILAQRYSQPNPSRLELQGLPSNPTEFSISAAVVVPMGEKKELFTSVPYRLIIREGLIKTFIQGLTGPGVLSGHELGTVGASCVARDIWRNDTVEGVNYDWDYVILPDGDRGELPTTNDKIKHDEPTQAELPWSALTLQDNAIYMGNLKSRPGWTTSIRCRAKMEDSDKTVVSEWFRLNVIPGDIAAKFPKIEIRPTFEPEISRFPTKVECIDINTDVPSTVTWTKDGQTPPPSVKIETDVNKATLSWSVGDSNEFSPRDLAGTYICEAKNEYRTVTERLFLPADVMDKHNQEKVPIAKEYIRIKSAHQPIEDIDGQKRVIVDEGEKFELVCEYFGNPAPDGGLGWRLTHDSESSTYDALAKINGLVWECGRNYWALVQSNAFNQYAPQTGTYTCEAVDQYGNVLASNSVIVDIPEKEYDVEVEGLNDFGVLRLQPGGSGSVKCRVTDPKTGEIIPTYGRLKKIEWEGPMVESASVKSLSDLAEYVGASGENLSFQHVRADLPEGMKAKCIFFDGKNRKDSEPFLIVVRGEGGTDGKNRAIVEEVPSLDSNERRFQCNLFDTFSGQRIENAILSWYFVTPDGDRILPGHLFKEVNEEGNMIILSNLRDDINFQAPNGSVSIVEGRCFAHVPETHKVYFSDAFMTIGVKQPGEKPEEIGDTKPKKDTPHLNIEGDTNGDVPFEEGSDVFLKCRIEEANPESPKFGKGYTYLWQIARKDGRSVDTSVVARNIEVNLLPEGGLELKLIGLKASAAGVEAKCYVLNETDETKPEFLDFPSGDNSVRFVDTKPASPGEKLSFAGVSDYDTIPENDKRNKYVVNLDGLDDQGRLSAPLGSNWTLYTKILDKESGEETTPNDSVWKTAGIEVVHADGRPAPLSHLAKEIRVDSKLGEIKLLEFKGDSELPKGDDLFVRVIVEKTPEDDKKPRPGQIGDPNKERYASAFIPVAVTDREGPDNRAKSEKSSPLTPIVHGLSKCHTLPLRAGKDVTLSCKARGISDDSGLVYSWAFHTPEGRPVSVGKIAKFIVSSGNLLTLTNMKTIPEGESLYGHCVIARKKGVSQKFYSRDFLVGPQCGPLKNEVVRVEELPGRDPDQRRFRCVVTKGDDGSVITDAIYNWEFSTPSGEVILPGHLFESVEMYSDSVVLGRLRSDVDIANYFGDTGPSVIEGRCVAIIPLGSPGDEPKKVISDPMVKVSTDDAIDGPKYSISKVVEDDKPRVDIIGIENGKLITKPDETVTLKCLGVDYQTGSNLGNIEYSWEVQTNDGRPIDSSALAERVELAPASDGLGYELKLVRIRQSANDLRLRCVLRGAGDKEKDPHVPGSPLKPDEGAPGDFIDVIVEKDPSRPWYDEIRLEEVNPTPDDDPRNPFQIKIDGLDSNGNLAGPENSTISIKAELIDEFTGEKADVPQGGEIIYGLEVTNADRSPAPFNRIADSVEIDGMTGEIKFVNFKGDSLDPLAKDVRIRVVAEINKPGERQRFASPYIYPVLTHDGEPVEEGRPIPKAWEELKPMVVGLSDCRNLPIEVGSQKTLLCDVKGSDTEVNKLLYGWELRDESGNELPFPGSVTDFSKQSGNKLQLIGLFKPTKPVYGRCIVARPSSGSSKYYSDFFEIGAECKPSTQSSVKVDVQSIPRHDPNEKAFECFAYDSVTGFRLSNTSYGWRFRSTETGKTISPVMIFSKVTSEGNRIILNNLISDVDFQSLVGSQRVYGECIVYVPKIPDGEIQDIYFSGPKFYIEKYLSGTTDMGDVSDVEKPKIQFDMAGLEDGKLVANEGDNKIISCVAVDSETRRPIEGLNVQWLFEYKEGTLADTIILAKNVKMAPVPSGSVLRLQEIYKTASGLRAKCVAVNANRGLNRKPGQQDPIDPNVQVESPYIIFDVTPTDPEREEDKFVPKPVLLTPKDFKFIIEGLDENGNLVVSEGSDKELKVKLVDPETGEELPKDPRIKYGVELSHSDKLPAAIGVLAQGVEMDSNDGTLKIKDYRGDALNNKADDLFLRFTVERPSPSGDGTLEKFGSEPIPVKTLDAAGEVVSDNRDPAVRRPDLTPVVLGLSACGNLVYDEGDNVTLKCIVRGMSDVNDSLVFAWRMIRPGGTVVPIANNLARSVEQEGSKLRLVGMRKQDGLLYGRCLVARKSGNAARYSSHYFPIGGKCKSMSKIFSKVDDIPTISSHERKFICKAIDSETGQQIQVGNFLWEFSTSSGEPVLPSHIFSKVEIKGDTIQLSRPIPDLDLSKYLGPNDGRFIMGRCRVILSEDGDESEQTYVSPSDPFIAVTDYMGTVNILDPVDLKDEKPKVIVAGAEDDRVNRNEGDSVTLNCEAEDIFSSEKLEGLKYAWEIRRNDNKPVETSALADKIEMLPTGEIKLTNLRQSADVLRARCILINDTKAPEAVPGIDQGPLPAGESKPGKYINFNVQRDPSNPVLFNDTKLLDIDELDPPKFIVQVKGLDDNGALALEEGDEITIKGKLIDPATNEEFPEKVRFGIEASYVDGSPAPLGILADSVTVDAQTGEIKLTGFKGDKLSPQRDSLRVRVIAERIDTEPEKPVLERFASKYIPVALLGDGLVITDGRPTAQKFSYVYPTINGLSPCGNLFLQPGFTTSVYCKATNKTELEDQFVYGWELFNAKGDSIPLVGVVANSAVIEGSALRLIEAKTPSALVFGRCTVSRKAGDDTRYYSPVFQVGGECDRVALITTTTTKAPPEVEIPTDKPSVGGDREERDKEGKEKGPIFSDTVKEDNLEILFRLTGIDSDRVVRAKPGDNATITCTAYNAQTNEIISDASTGWEFYDLELNKMSPMRIAKQVTVQGKNAINFIELRKEPRAGGRCLITLGSRATISTPFFYFHVTDDERAQPPSQLPNGEMSIEVLVEGLNEKGQIAVKQIGDDAQLTCKARRSDTNELITENIRYGWEWRYLDNDPAMTSNLAVGIKTDGDSMELRGIRAPEGLGGRGVKGRCVLHVSTKIVDPEAPDGDRERKFTSPYFMVVVDRVPTVMQPPIPGHEIDGISVEIEGATNAELKAGQGSDAKLDCVVKNTTSGKPISAALYAIVYGWEFRDAAGDAVDSSFFANAVNIEPFGSLKLSGLSAPPSGRFPMRIRCYATLARRLPASETDVPQPKFYTSDYVGLLIVRDDGTVTGPQPGQPEPDLQGKLFEITIEGLHPSGDLKSLPGEDAELTCVITDKRTDQRIPSDRAIYDWSLLRPDGQKLPNGQMADEVFYAGDRLLLKHVRLLDPSLQGSMGRCEVFYNGQTYSSPFFRLDFTPKRPEEQIEGDGVLDVDIAGTNKILGIIQLTPEEKTVQCSAVDSKSRRPETDVTYDWEYFLRVEGLLDMPEVIDSERVETFKESLNGKLTLKGTGSTTPPKDKMMHLRCRVTKDGKSYTSPYYSIRSSGEEIEPERPEEKPVPKYWAKISGIDDQNRASANPGDDMTLGCQAMVTETGEEATDVDYLWEVRSSDGRLTEVGYLGAGDVKFFDKEITINKVNPSYGTIKGRCVIIDRATKEHYPSQYFVFAVPPNFDPKDIEIMPPIIRDVLSQDDRMKVWVTELNEIGNLNGMVGDNASLKCNAEAQVQNAEVTGYSWEFVDEYSHPLSPNVLAKDIQFSTDGSLQMNGLRAYKDKEGYHAVAGRCFANVNITGDDDRVEELRFPSKFFHFVIRDTEDPYLPKMPEDPQGEFVVVTVDGLNELGNLKAEPGDTVTLTCKAKDIEANTDDVQGPMAWRFTDSLSREVPGERLAMSVERVDRQLILTHLRPTAKNIITRGKCVVFSEQRRRIYSSIPFDVIVKRKELEEKEDDEVVIKVTGDIVDNAFSGRKGGDGNLVCSAKNRTNAQDLSPEDVTYSWEFEINNQWHTLDRVSGDIASNIVQSTDPNNPQVVVLQLKGLNGVTKWTRARCSVTAKDKPAGKTYHSIPFTSGNMFDPTTTDGQFAVDPDVSVRVHGLDEDYTVIAKEGNDRILKCSAIDMNTGLPIDNVEFTWDLRTVDDRPLITNKLAQQVRAVNGELQLSGLRTSSRTARARCLAVIPERDEIPESESKRKRFFHSSPVVKFQVSALTEEVPTEPKIDISNLKIEVIGLSPSGSLADIVGENRTLDCIVTNKYTGVPIVEDISVGWVLATGPDNQPFELNRLAESVKFEESKLILSGLRGTGQYTGGLRGQCVVYTEGGDAMEVPMVKSDVFAIHISSKPTVDFEKPEAPEDEKDRGLPDQWIPGAEPKDAVAVIIHELNRDGEFESNVGADATLTCVAHDTKTQEQLKVGIPGDKISPRFGWEVRDANTGEELSFSQLASGQITVTQTSPGVDAPDASAASRLRLEGLQSTVGKSLQGRCTVSLNGQRYQSAYFPISIGGKRVPVSVVTADDIPGYYESDNAVTVVVSGLDSDGGKIIYNGEDGVLTCTAMNFKSKIPLPDKSVFYGWKLVNAEGQELPPERIESLKAEGNMLTLIKVTYTSDESGIPEPIYGWCIAGVKQQTGLPSLLHYRSDTFIVHPNGERVGEPVMPDKPDIKVSVSNVGGDEDFLIRAGEDIEMQATVTDAKTGEKVPYDKVKIGWEWTDVGGARPINLGEFAAGGEELTPEGAYNVYEVNLPQPVRGRAVVTYTVPEEGKEWRYTSPYIFFSPDREGEEPPREIPFDEATDKNIIFKITGLNDKNQFVVPKSGGGSVTVEAQESAFGTPLTKETDPALIGYGWDVVDVNGLPTHSGNLADQIKMDPSTGQLSISNLKTDGQKVLLRMTALVETSKTVGEKTVTERKRYKSDPIPLVSEGDTWPEESGMDISGKDVTVDIEGLEEGRLVVNPGENAELKAVVKGKLQS</sequence>
<gene>
    <name evidence="16" type="ORF">WMSIL1_LOCUS6426</name>
</gene>
<dbReference type="CDD" id="cd00112">
    <property type="entry name" value="LDLa"/>
    <property type="match status" value="2"/>
</dbReference>
<organism evidence="16 17">
    <name type="scientific">Hymenolepis diminuta</name>
    <name type="common">Rat tapeworm</name>
    <dbReference type="NCBI Taxonomy" id="6216"/>
    <lineage>
        <taxon>Eukaryota</taxon>
        <taxon>Metazoa</taxon>
        <taxon>Spiralia</taxon>
        <taxon>Lophotrochozoa</taxon>
        <taxon>Platyhelminthes</taxon>
        <taxon>Cestoda</taxon>
        <taxon>Eucestoda</taxon>
        <taxon>Cyclophyllidea</taxon>
        <taxon>Hymenolepididae</taxon>
        <taxon>Hymenolepis</taxon>
    </lineage>
</organism>
<dbReference type="GO" id="GO:0050839">
    <property type="term" value="F:cell adhesion molecule binding"/>
    <property type="evidence" value="ECO:0007669"/>
    <property type="project" value="TreeGrafter"/>
</dbReference>
<evidence type="ECO:0000256" key="7">
    <source>
        <dbReference type="ARBA" id="ARBA00023292"/>
    </source>
</evidence>
<dbReference type="InterPro" id="IPR000034">
    <property type="entry name" value="Laminin_IV"/>
</dbReference>
<evidence type="ECO:0000313" key="16">
    <source>
        <dbReference type="EMBL" id="VUZ46820.1"/>
    </source>
</evidence>
<dbReference type="GO" id="GO:0005911">
    <property type="term" value="C:cell-cell junction"/>
    <property type="evidence" value="ECO:0007669"/>
    <property type="project" value="TreeGrafter"/>
</dbReference>
<protein>
    <recommendedName>
        <fullName evidence="18">Basement membrane-specific heparan sulfate proteoglycan core protein</fullName>
    </recommendedName>
</protein>
<dbReference type="CDD" id="cd00096">
    <property type="entry name" value="Ig"/>
    <property type="match status" value="1"/>
</dbReference>
<dbReference type="PANTHER" id="PTHR11640:SF155">
    <property type="entry name" value="IG-LIKE DOMAIN-CONTAINING PROTEIN"/>
    <property type="match status" value="1"/>
</dbReference>
<dbReference type="InterPro" id="IPR013783">
    <property type="entry name" value="Ig-like_fold"/>
</dbReference>
<keyword evidence="7" id="KW-0424">Laminin EGF-like domain</keyword>
<dbReference type="Pfam" id="PF00052">
    <property type="entry name" value="Laminin_B"/>
    <property type="match status" value="1"/>
</dbReference>
<dbReference type="SMART" id="SM00192">
    <property type="entry name" value="LDLa"/>
    <property type="match status" value="3"/>
</dbReference>
<evidence type="ECO:0000256" key="4">
    <source>
        <dbReference type="ARBA" id="ARBA00023136"/>
    </source>
</evidence>
<dbReference type="EMBL" id="CABIJS010000222">
    <property type="protein sequence ID" value="VUZ46820.1"/>
    <property type="molecule type" value="Genomic_DNA"/>
</dbReference>
<evidence type="ECO:0000259" key="13">
    <source>
        <dbReference type="PROSITE" id="PS50050"/>
    </source>
</evidence>
<evidence type="ECO:0000256" key="10">
    <source>
        <dbReference type="PROSITE-ProRule" id="PRU00206"/>
    </source>
</evidence>
<evidence type="ECO:0000256" key="6">
    <source>
        <dbReference type="ARBA" id="ARBA00023180"/>
    </source>
</evidence>
<feature type="region of interest" description="Disordered" evidence="11">
    <location>
        <begin position="3731"/>
        <end position="3752"/>
    </location>
</feature>
<dbReference type="GO" id="GO:0030154">
    <property type="term" value="P:cell differentiation"/>
    <property type="evidence" value="ECO:0007669"/>
    <property type="project" value="UniProtKB-ARBA"/>
</dbReference>
<dbReference type="InterPro" id="IPR001368">
    <property type="entry name" value="TNFR/NGFR_Cys_rich_reg"/>
</dbReference>
<comment type="subcellular location">
    <subcellularLocation>
        <location evidence="1">Membrane</location>
        <topology evidence="1">Single-pass type I membrane protein</topology>
    </subcellularLocation>
</comment>
<dbReference type="PROSITE" id="PS50050">
    <property type="entry name" value="TNFR_NGFR_2"/>
    <property type="match status" value="1"/>
</dbReference>
<feature type="domain" description="TNFR-Cys" evidence="13">
    <location>
        <begin position="1246"/>
        <end position="1292"/>
    </location>
</feature>
<feature type="region of interest" description="Disordered" evidence="11">
    <location>
        <begin position="6598"/>
        <end position="6617"/>
    </location>
</feature>
<evidence type="ECO:0000256" key="3">
    <source>
        <dbReference type="ARBA" id="ARBA00022737"/>
    </source>
</evidence>
<comment type="caution">
    <text evidence="9">Lacks conserved residue(s) required for the propagation of feature annotation.</text>
</comment>
<reference evidence="16 17" key="1">
    <citation type="submission" date="2019-07" db="EMBL/GenBank/DDBJ databases">
        <authorList>
            <person name="Jastrzebski P J."/>
            <person name="Paukszto L."/>
            <person name="Jastrzebski P J."/>
        </authorList>
    </citation>
    <scope>NUCLEOTIDE SEQUENCE [LARGE SCALE GENOMIC DNA]</scope>
    <source>
        <strain evidence="16 17">WMS-il1</strain>
    </source>
</reference>
<dbReference type="SMART" id="SM00281">
    <property type="entry name" value="LamB"/>
    <property type="match status" value="1"/>
</dbReference>
<keyword evidence="4" id="KW-0472">Membrane</keyword>
<evidence type="ECO:0000256" key="8">
    <source>
        <dbReference type="ARBA" id="ARBA00023319"/>
    </source>
</evidence>
<feature type="domain" description="Ig-like" evidence="14">
    <location>
        <begin position="4459"/>
        <end position="4502"/>
    </location>
</feature>
<dbReference type="PRINTS" id="PR00261">
    <property type="entry name" value="LDLRECEPTOR"/>
</dbReference>
<feature type="domain" description="Ig-like" evidence="14">
    <location>
        <begin position="3387"/>
        <end position="3483"/>
    </location>
</feature>
<dbReference type="PROSITE" id="PS50835">
    <property type="entry name" value="IG_LIKE"/>
    <property type="match status" value="13"/>
</dbReference>
<feature type="compositionally biased region" description="Basic and acidic residues" evidence="11">
    <location>
        <begin position="5129"/>
        <end position="5144"/>
    </location>
</feature>
<evidence type="ECO:0000256" key="5">
    <source>
        <dbReference type="ARBA" id="ARBA00023157"/>
    </source>
</evidence>
<dbReference type="Proteomes" id="UP000321570">
    <property type="component" value="Unassembled WGS sequence"/>
</dbReference>
<feature type="domain" description="Ig-like" evidence="14">
    <location>
        <begin position="2731"/>
        <end position="2832"/>
    </location>
</feature>
<evidence type="ECO:0000256" key="1">
    <source>
        <dbReference type="ARBA" id="ARBA00004479"/>
    </source>
</evidence>
<feature type="compositionally biased region" description="Basic and acidic residues" evidence="11">
    <location>
        <begin position="3071"/>
        <end position="3088"/>
    </location>
</feature>
<keyword evidence="3" id="KW-0677">Repeat</keyword>
<keyword evidence="17" id="KW-1185">Reference proteome</keyword>
<dbReference type="Gene3D" id="2.60.40.10">
    <property type="entry name" value="Immunoglobulins"/>
    <property type="match status" value="3"/>
</dbReference>
<feature type="signal peptide" evidence="12">
    <location>
        <begin position="1"/>
        <end position="32"/>
    </location>
</feature>
<dbReference type="InterPro" id="IPR003599">
    <property type="entry name" value="Ig_sub"/>
</dbReference>
<dbReference type="PROSITE" id="PS01209">
    <property type="entry name" value="LDLRA_1"/>
    <property type="match status" value="1"/>
</dbReference>
<feature type="region of interest" description="Disordered" evidence="11">
    <location>
        <begin position="5115"/>
        <end position="5144"/>
    </location>
</feature>
<dbReference type="GO" id="GO:0005886">
    <property type="term" value="C:plasma membrane"/>
    <property type="evidence" value="ECO:0007669"/>
    <property type="project" value="TreeGrafter"/>
</dbReference>
<feature type="domain" description="Ig-like" evidence="14">
    <location>
        <begin position="172"/>
        <end position="223"/>
    </location>
</feature>
<accession>A0A564YI07</accession>
<feature type="domain" description="Ig-like" evidence="14">
    <location>
        <begin position="4172"/>
        <end position="4272"/>
    </location>
</feature>
<feature type="non-terminal residue" evidence="16">
    <location>
        <position position="7220"/>
    </location>
</feature>
<feature type="domain" description="Ig-like" evidence="14">
    <location>
        <begin position="336"/>
        <end position="424"/>
    </location>
</feature>
<evidence type="ECO:0000256" key="12">
    <source>
        <dbReference type="SAM" id="SignalP"/>
    </source>
</evidence>
<dbReference type="InterPro" id="IPR002049">
    <property type="entry name" value="LE_dom"/>
</dbReference>
<feature type="compositionally biased region" description="Basic and acidic residues" evidence="11">
    <location>
        <begin position="6598"/>
        <end position="6614"/>
    </location>
</feature>
<dbReference type="GO" id="GO:0098609">
    <property type="term" value="P:cell-cell adhesion"/>
    <property type="evidence" value="ECO:0007669"/>
    <property type="project" value="TreeGrafter"/>
</dbReference>
<dbReference type="InterPro" id="IPR051275">
    <property type="entry name" value="Cell_adhesion_signaling"/>
</dbReference>
<evidence type="ECO:0000259" key="15">
    <source>
        <dbReference type="PROSITE" id="PS51115"/>
    </source>
</evidence>
<dbReference type="SMART" id="SM00409">
    <property type="entry name" value="IG"/>
    <property type="match status" value="12"/>
</dbReference>